<comment type="catalytic activity">
    <reaction evidence="16">
        <text>a very long-chain fatty acid + ATP + CoA = a very long-chain fatty acyl-CoA + AMP + diphosphate</text>
        <dbReference type="Rhea" id="RHEA:54536"/>
        <dbReference type="ChEBI" id="CHEBI:30616"/>
        <dbReference type="ChEBI" id="CHEBI:33019"/>
        <dbReference type="ChEBI" id="CHEBI:57287"/>
        <dbReference type="ChEBI" id="CHEBI:58950"/>
        <dbReference type="ChEBI" id="CHEBI:138261"/>
        <dbReference type="ChEBI" id="CHEBI:456215"/>
    </reaction>
</comment>
<dbReference type="Pfam" id="PF13193">
    <property type="entry name" value="AMP-binding_C"/>
    <property type="match status" value="1"/>
</dbReference>
<evidence type="ECO:0000256" key="16">
    <source>
        <dbReference type="ARBA" id="ARBA00051585"/>
    </source>
</evidence>
<feature type="domain" description="AMP-binding enzyme C-terminal" evidence="22">
    <location>
        <begin position="495"/>
        <end position="572"/>
    </location>
</feature>
<dbReference type="GO" id="GO:0005811">
    <property type="term" value="C:lipid droplet"/>
    <property type="evidence" value="ECO:0007669"/>
    <property type="project" value="UniProtKB-SubCell"/>
</dbReference>
<keyword evidence="10" id="KW-0547">Nucleotide-binding</keyword>
<evidence type="ECO:0000256" key="7">
    <source>
        <dbReference type="ARBA" id="ARBA00022598"/>
    </source>
</evidence>
<dbReference type="SUPFAM" id="SSF56801">
    <property type="entry name" value="Acetyl-CoA synthetase-like"/>
    <property type="match status" value="1"/>
</dbReference>
<proteinExistence type="inferred from homology"/>
<evidence type="ECO:0000256" key="3">
    <source>
        <dbReference type="ARBA" id="ARBA00004651"/>
    </source>
</evidence>
<evidence type="ECO:0000256" key="8">
    <source>
        <dbReference type="ARBA" id="ARBA00022677"/>
    </source>
</evidence>
<evidence type="ECO:0000313" key="23">
    <source>
        <dbReference type="EMBL" id="KAF1974542.1"/>
    </source>
</evidence>
<keyword evidence="14 20" id="KW-0472">Membrane</keyword>
<evidence type="ECO:0000256" key="9">
    <source>
        <dbReference type="ARBA" id="ARBA00022692"/>
    </source>
</evidence>
<dbReference type="PANTHER" id="PTHR43107:SF6">
    <property type="entry name" value="ACYL-COA SYNTHETASE FAMILY PROTEIN (CEFD1), PUTATIVE (AFU_ORTHOLOGUE AFUA_6G03630)-RELATED"/>
    <property type="match status" value="1"/>
</dbReference>
<protein>
    <recommendedName>
        <fullName evidence="18">Very long-chain fatty acid transport protein</fullName>
    </recommendedName>
    <alternativeName>
        <fullName evidence="19">Very-long-chain acyl-CoA synthetase</fullName>
    </alternativeName>
</protein>
<keyword evidence="7" id="KW-0436">Ligase</keyword>
<dbReference type="GO" id="GO:0005778">
    <property type="term" value="C:peroxisomal membrane"/>
    <property type="evidence" value="ECO:0007669"/>
    <property type="project" value="UniProtKB-SubCell"/>
</dbReference>
<keyword evidence="13" id="KW-0445">Lipid transport</keyword>
<dbReference type="FunFam" id="3.40.50.12780:FF:000019">
    <property type="entry name" value="Long-chain fatty acid transporter"/>
    <property type="match status" value="1"/>
</dbReference>
<evidence type="ECO:0000256" key="1">
    <source>
        <dbReference type="ARBA" id="ARBA00004502"/>
    </source>
</evidence>
<gene>
    <name evidence="23" type="ORF">BU23DRAFT_95084</name>
</gene>
<evidence type="ECO:0000256" key="14">
    <source>
        <dbReference type="ARBA" id="ARBA00023136"/>
    </source>
</evidence>
<dbReference type="PROSITE" id="PS00455">
    <property type="entry name" value="AMP_BINDING"/>
    <property type="match status" value="1"/>
</dbReference>
<dbReference type="Proteomes" id="UP000800036">
    <property type="component" value="Unassembled WGS sequence"/>
</dbReference>
<evidence type="ECO:0000259" key="22">
    <source>
        <dbReference type="Pfam" id="PF13193"/>
    </source>
</evidence>
<feature type="transmembrane region" description="Helical" evidence="20">
    <location>
        <begin position="258"/>
        <end position="280"/>
    </location>
</feature>
<dbReference type="GO" id="GO:0004467">
    <property type="term" value="F:long-chain fatty acid-CoA ligase activity"/>
    <property type="evidence" value="ECO:0007669"/>
    <property type="project" value="TreeGrafter"/>
</dbReference>
<keyword evidence="11" id="KW-0067">ATP-binding</keyword>
<feature type="domain" description="AMP-dependent synthetase/ligase" evidence="21">
    <location>
        <begin position="60"/>
        <end position="383"/>
    </location>
</feature>
<evidence type="ECO:0000256" key="6">
    <source>
        <dbReference type="ARBA" id="ARBA00022475"/>
    </source>
</evidence>
<dbReference type="InterPro" id="IPR020845">
    <property type="entry name" value="AMP-binding_CS"/>
</dbReference>
<keyword evidence="5" id="KW-0813">Transport</keyword>
<reference evidence="23" key="1">
    <citation type="journal article" date="2020" name="Stud. Mycol.">
        <title>101 Dothideomycetes genomes: a test case for predicting lifestyles and emergence of pathogens.</title>
        <authorList>
            <person name="Haridas S."/>
            <person name="Albert R."/>
            <person name="Binder M."/>
            <person name="Bloem J."/>
            <person name="Labutti K."/>
            <person name="Salamov A."/>
            <person name="Andreopoulos B."/>
            <person name="Baker S."/>
            <person name="Barry K."/>
            <person name="Bills G."/>
            <person name="Bluhm B."/>
            <person name="Cannon C."/>
            <person name="Castanera R."/>
            <person name="Culley D."/>
            <person name="Daum C."/>
            <person name="Ezra D."/>
            <person name="Gonzalez J."/>
            <person name="Henrissat B."/>
            <person name="Kuo A."/>
            <person name="Liang C."/>
            <person name="Lipzen A."/>
            <person name="Lutzoni F."/>
            <person name="Magnuson J."/>
            <person name="Mondo S."/>
            <person name="Nolan M."/>
            <person name="Ohm R."/>
            <person name="Pangilinan J."/>
            <person name="Park H.-J."/>
            <person name="Ramirez L."/>
            <person name="Alfaro M."/>
            <person name="Sun H."/>
            <person name="Tritt A."/>
            <person name="Yoshinaga Y."/>
            <person name="Zwiers L.-H."/>
            <person name="Turgeon B."/>
            <person name="Goodwin S."/>
            <person name="Spatafora J."/>
            <person name="Crous P."/>
            <person name="Grigoriev I."/>
        </authorList>
    </citation>
    <scope>NUCLEOTIDE SEQUENCE</scope>
    <source>
        <strain evidence="23">CBS 107.79</strain>
    </source>
</reference>
<sequence>MAATAAGLVAAGSALAAYLNAKYHIGQDIKVIRHVLRARRHYERLVEENRASLWYHFAPHASLHPHALCIWSRGKSYTWAQAHDRAVQWAQLFLSKGAQAGDVVAIYLINSADFMLVWLGLLCIGAAPALLNYNLRGEALVHCVRISGAKLILVDGDQEISGRWGEVEGGMREMGVEGVVVTPSLLSQIDSIEAIDPGDSYRAGVKGTSPMSLMYTSGTTGLPKAAPFQTSRFHDRGDPTYPPFGQTKQDRWFCSMPLFHGTGGITLMMALTMGISVAVAPKFSVSQHWDDIADSEATIFVYVGEAARYLLHAPTHPRERDHPKLRAIYGNGMRPDVWGRFKERFAVPEVIEFFNSTEGVLTMVNYSRNAYTQDCVGRNGLLLRAYLHNTLVPVAIDAETSDLLRSPTGLAIRTSYAEGGEILVKVPDESAFAGYVNNPAANAKKFARNVLQQGDLFYRSGDALRRDSDGRWFFKDRLGDTFRWKSGNVSTAQVAETLGKYPGVAEATVYGVPVPGHDGRAGCAAILFESGVTRQTFDWAAFLAYARKELVKEAVPVFVRVVRRSSQTDNEKQNKGPLKAEGIDITTFGSKFEGGAGDALMWTGAGRENRTYTPVQPADLEVLKSGRARL</sequence>
<keyword evidence="24" id="KW-1185">Reference proteome</keyword>
<name>A0A6A5VF12_9PLEO</name>
<evidence type="ECO:0000313" key="24">
    <source>
        <dbReference type="Proteomes" id="UP000800036"/>
    </source>
</evidence>
<evidence type="ECO:0000256" key="12">
    <source>
        <dbReference type="ARBA" id="ARBA00022989"/>
    </source>
</evidence>
<dbReference type="EMBL" id="ML976674">
    <property type="protein sequence ID" value="KAF1974542.1"/>
    <property type="molecule type" value="Genomic_DNA"/>
</dbReference>
<comment type="subcellular location">
    <subcellularLocation>
        <location evidence="3">Cell membrane</location>
        <topology evidence="3">Multi-pass membrane protein</topology>
    </subcellularLocation>
    <subcellularLocation>
        <location evidence="1">Lipid droplet</location>
    </subcellularLocation>
    <subcellularLocation>
        <location evidence="2">Peroxisome membrane</location>
        <topology evidence="2">Multi-pass membrane protein</topology>
    </subcellularLocation>
</comment>
<evidence type="ECO:0000256" key="18">
    <source>
        <dbReference type="ARBA" id="ARBA00068795"/>
    </source>
</evidence>
<evidence type="ECO:0000256" key="5">
    <source>
        <dbReference type="ARBA" id="ARBA00022448"/>
    </source>
</evidence>
<keyword evidence="8" id="KW-0551">Lipid droplet</keyword>
<organism evidence="23 24">
    <name type="scientific">Bimuria novae-zelandiae CBS 107.79</name>
    <dbReference type="NCBI Taxonomy" id="1447943"/>
    <lineage>
        <taxon>Eukaryota</taxon>
        <taxon>Fungi</taxon>
        <taxon>Dikarya</taxon>
        <taxon>Ascomycota</taxon>
        <taxon>Pezizomycotina</taxon>
        <taxon>Dothideomycetes</taxon>
        <taxon>Pleosporomycetidae</taxon>
        <taxon>Pleosporales</taxon>
        <taxon>Massarineae</taxon>
        <taxon>Didymosphaeriaceae</taxon>
        <taxon>Bimuria</taxon>
    </lineage>
</organism>
<dbReference type="Pfam" id="PF00501">
    <property type="entry name" value="AMP-binding"/>
    <property type="match status" value="1"/>
</dbReference>
<dbReference type="GO" id="GO:0009898">
    <property type="term" value="C:cytoplasmic side of plasma membrane"/>
    <property type="evidence" value="ECO:0007669"/>
    <property type="project" value="TreeGrafter"/>
</dbReference>
<dbReference type="OrthoDB" id="196650at2759"/>
<accession>A0A6A5VF12</accession>
<dbReference type="GO" id="GO:0005324">
    <property type="term" value="F:long-chain fatty acid transmembrane transporter activity"/>
    <property type="evidence" value="ECO:0007669"/>
    <property type="project" value="TreeGrafter"/>
</dbReference>
<keyword evidence="9 20" id="KW-0812">Transmembrane</keyword>
<dbReference type="Gene3D" id="3.30.300.30">
    <property type="match status" value="1"/>
</dbReference>
<evidence type="ECO:0000256" key="13">
    <source>
        <dbReference type="ARBA" id="ARBA00023055"/>
    </source>
</evidence>
<evidence type="ECO:0000256" key="2">
    <source>
        <dbReference type="ARBA" id="ARBA00004585"/>
    </source>
</evidence>
<dbReference type="Gene3D" id="3.40.50.12780">
    <property type="entry name" value="N-terminal domain of ligase-like"/>
    <property type="match status" value="1"/>
</dbReference>
<comment type="function">
    <text evidence="17">Acyl-CoA synthetase required for both the import of long chain fatty acids (LCFAs) (C14-C18) and the activation very long chain fatty acids (VLCFAs) (C20-C26) by esterification of the fatty acids into metabolically active CoA-thioesters for subsequent degradation or incorporation into phospholipids. The transport and fatty acyl-CoA synthetase activities are genetically separable and are thus independent activities. Esterifies VLCFAs in the peroxisome matrix. The VLCFAs are actively transported into peroxisomes by a PXA1-PXA2 heterodimeric transporter in the peroxisomal membrane.</text>
</comment>
<evidence type="ECO:0000256" key="10">
    <source>
        <dbReference type="ARBA" id="ARBA00022741"/>
    </source>
</evidence>
<feature type="transmembrane region" description="Helical" evidence="20">
    <location>
        <begin position="115"/>
        <end position="135"/>
    </location>
</feature>
<keyword evidence="15" id="KW-0576">Peroxisome</keyword>
<dbReference type="InterPro" id="IPR000873">
    <property type="entry name" value="AMP-dep_synth/lig_dom"/>
</dbReference>
<keyword evidence="6" id="KW-1003">Cell membrane</keyword>
<dbReference type="PANTHER" id="PTHR43107">
    <property type="entry name" value="LONG-CHAIN FATTY ACID TRANSPORT PROTEIN"/>
    <property type="match status" value="1"/>
</dbReference>
<dbReference type="GO" id="GO:0044539">
    <property type="term" value="P:long-chain fatty acid import into cell"/>
    <property type="evidence" value="ECO:0007669"/>
    <property type="project" value="TreeGrafter"/>
</dbReference>
<dbReference type="GO" id="GO:0005524">
    <property type="term" value="F:ATP binding"/>
    <property type="evidence" value="ECO:0007669"/>
    <property type="project" value="UniProtKB-KW"/>
</dbReference>
<evidence type="ECO:0000256" key="11">
    <source>
        <dbReference type="ARBA" id="ARBA00022840"/>
    </source>
</evidence>
<evidence type="ECO:0000256" key="19">
    <source>
        <dbReference type="ARBA" id="ARBA00078285"/>
    </source>
</evidence>
<keyword evidence="12 20" id="KW-1133">Transmembrane helix</keyword>
<dbReference type="InterPro" id="IPR045851">
    <property type="entry name" value="AMP-bd_C_sf"/>
</dbReference>
<dbReference type="AlphaFoldDB" id="A0A6A5VF12"/>
<comment type="similarity">
    <text evidence="4">Belongs to the ATP-dependent AMP-binding enzyme family.</text>
</comment>
<evidence type="ECO:0000256" key="4">
    <source>
        <dbReference type="ARBA" id="ARBA00006432"/>
    </source>
</evidence>
<evidence type="ECO:0000256" key="15">
    <source>
        <dbReference type="ARBA" id="ARBA00023140"/>
    </source>
</evidence>
<dbReference type="InterPro" id="IPR042099">
    <property type="entry name" value="ANL_N_sf"/>
</dbReference>
<dbReference type="InterPro" id="IPR025110">
    <property type="entry name" value="AMP-bd_C"/>
</dbReference>
<evidence type="ECO:0000259" key="21">
    <source>
        <dbReference type="Pfam" id="PF00501"/>
    </source>
</evidence>
<evidence type="ECO:0000256" key="17">
    <source>
        <dbReference type="ARBA" id="ARBA00060276"/>
    </source>
</evidence>
<evidence type="ECO:0000256" key="20">
    <source>
        <dbReference type="SAM" id="Phobius"/>
    </source>
</evidence>